<dbReference type="SMART" id="SM00320">
    <property type="entry name" value="WD40"/>
    <property type="match status" value="2"/>
</dbReference>
<feature type="compositionally biased region" description="Polar residues" evidence="7">
    <location>
        <begin position="1"/>
        <end position="12"/>
    </location>
</feature>
<comment type="similarity">
    <text evidence="2">Belongs to the WD repeat SWD2 family.</text>
</comment>
<dbReference type="GO" id="GO:0003682">
    <property type="term" value="F:chromatin binding"/>
    <property type="evidence" value="ECO:0007669"/>
    <property type="project" value="TreeGrafter"/>
</dbReference>
<evidence type="ECO:0000313" key="9">
    <source>
        <dbReference type="WBParaSite" id="SPAL_0001279700.1"/>
    </source>
</evidence>
<evidence type="ECO:0000256" key="5">
    <source>
        <dbReference type="ARBA" id="ARBA00023242"/>
    </source>
</evidence>
<dbReference type="SUPFAM" id="SSF50978">
    <property type="entry name" value="WD40 repeat-like"/>
    <property type="match status" value="1"/>
</dbReference>
<accession>A0A0N5C4B6</accession>
<keyword evidence="4" id="KW-0677">Repeat</keyword>
<evidence type="ECO:0000256" key="6">
    <source>
        <dbReference type="PROSITE-ProRule" id="PRU00221"/>
    </source>
</evidence>
<dbReference type="Proteomes" id="UP000046392">
    <property type="component" value="Unplaced"/>
</dbReference>
<dbReference type="WBParaSite" id="SPAL_0001279700.1">
    <property type="protein sequence ID" value="SPAL_0001279700.1"/>
    <property type="gene ID" value="SPAL_0001279700"/>
</dbReference>
<evidence type="ECO:0000256" key="4">
    <source>
        <dbReference type="ARBA" id="ARBA00022737"/>
    </source>
</evidence>
<feature type="compositionally biased region" description="Acidic residues" evidence="7">
    <location>
        <begin position="20"/>
        <end position="30"/>
    </location>
</feature>
<reference evidence="9" key="1">
    <citation type="submission" date="2017-02" db="UniProtKB">
        <authorList>
            <consortium name="WormBaseParasite"/>
        </authorList>
    </citation>
    <scope>IDENTIFICATION</scope>
</reference>
<dbReference type="InterPro" id="IPR036322">
    <property type="entry name" value="WD40_repeat_dom_sf"/>
</dbReference>
<name>A0A0N5C4B6_STREA</name>
<comment type="subcellular location">
    <subcellularLocation>
        <location evidence="1">Nucleus</location>
    </subcellularLocation>
</comment>
<feature type="region of interest" description="Disordered" evidence="7">
    <location>
        <begin position="1"/>
        <end position="69"/>
    </location>
</feature>
<keyword evidence="8" id="KW-1185">Reference proteome</keyword>
<dbReference type="AlphaFoldDB" id="A0A0N5C4B6"/>
<dbReference type="Pfam" id="PF00400">
    <property type="entry name" value="WD40"/>
    <property type="match status" value="1"/>
</dbReference>
<evidence type="ECO:0000256" key="1">
    <source>
        <dbReference type="ARBA" id="ARBA00004123"/>
    </source>
</evidence>
<evidence type="ECO:0000256" key="7">
    <source>
        <dbReference type="SAM" id="MobiDB-lite"/>
    </source>
</evidence>
<dbReference type="InterPro" id="IPR001680">
    <property type="entry name" value="WD40_rpt"/>
</dbReference>
<protein>
    <submittedName>
        <fullName evidence="9">WD_REPEATS_REGION domain-containing protein</fullName>
    </submittedName>
</protein>
<sequence length="609" mass="70801">MKNPASNEQLQKFMSKMECEDISDDEDSSDKEDSTPPVKEDDNNKEKHTSPRGVIGTPEIPEPPPEDFELIDITKDDDNPEGEVGDRLSSLGTMIFDEPELLMSTQIPLDYNICSNMENCVRLRMQTKILKSFHECRKPSFCNGMSNSLSFSVDGRFLFTVDENEIGRVIDVYSWKVQRIVSFKKYGIYDGEFLQHNYDIIHPSYKINHSLRQYSLEYNKYIRFYHGHENSITKISLSPAGTFFMTSSIDGCIKMWDIRIPNSCSTIHGFANPKISYDATGNYIGVVDDRCVVKFFDIRSYNRGTLKTFIIDDDILDENNKVRDIKFSPNGRLFILPTNGCLFGSYDVITGGKVANYENINNWENFDYPVEFSPCSSKVFVAFGNEINMYNVSTGFLHKTFISQHRRSISQMKFYCNAMMLATSGDGVSLWTPDYAKIDKFKRDEERREKIRLEKLERYMRRAARRQKQKPITESNYEIYNILEPLYIDTEKNYLSVGDEVNNFDTNILIKEEIEEDIKVKIENACNEEENCNKNNHSQIEKMSSINQQKIKKIKKVIRKVKVKKEEQKIFEDVDMVSDDEDDNDYEEIEEEIIEYESIEENSPITVIE</sequence>
<dbReference type="PANTHER" id="PTHR19861:SF0">
    <property type="entry name" value="WD REPEAT-CONTAINING PROTEIN 82"/>
    <property type="match status" value="1"/>
</dbReference>
<evidence type="ECO:0000256" key="3">
    <source>
        <dbReference type="ARBA" id="ARBA00022574"/>
    </source>
</evidence>
<keyword evidence="3 6" id="KW-0853">WD repeat</keyword>
<dbReference type="PROSITE" id="PS50294">
    <property type="entry name" value="WD_REPEATS_REGION"/>
    <property type="match status" value="1"/>
</dbReference>
<dbReference type="PROSITE" id="PS50082">
    <property type="entry name" value="WD_REPEATS_2"/>
    <property type="match status" value="1"/>
</dbReference>
<dbReference type="InterPro" id="IPR037867">
    <property type="entry name" value="Swd2/WDR82"/>
</dbReference>
<evidence type="ECO:0000313" key="8">
    <source>
        <dbReference type="Proteomes" id="UP000046392"/>
    </source>
</evidence>
<evidence type="ECO:0000256" key="2">
    <source>
        <dbReference type="ARBA" id="ARBA00005616"/>
    </source>
</evidence>
<feature type="repeat" description="WD" evidence="6">
    <location>
        <begin position="225"/>
        <end position="259"/>
    </location>
</feature>
<dbReference type="GO" id="GO:0048188">
    <property type="term" value="C:Set1C/COMPASS complex"/>
    <property type="evidence" value="ECO:0007669"/>
    <property type="project" value="TreeGrafter"/>
</dbReference>
<dbReference type="STRING" id="174720.A0A0N5C4B6"/>
<dbReference type="PANTHER" id="PTHR19861">
    <property type="entry name" value="WD40 REPEAT PROTEIN SWD2"/>
    <property type="match status" value="1"/>
</dbReference>
<dbReference type="InterPro" id="IPR015943">
    <property type="entry name" value="WD40/YVTN_repeat-like_dom_sf"/>
</dbReference>
<feature type="compositionally biased region" description="Basic and acidic residues" evidence="7">
    <location>
        <begin position="31"/>
        <end position="49"/>
    </location>
</feature>
<keyword evidence="5" id="KW-0539">Nucleus</keyword>
<proteinExistence type="inferred from homology"/>
<organism evidence="8 9">
    <name type="scientific">Strongyloides papillosus</name>
    <name type="common">Intestinal threadworm</name>
    <dbReference type="NCBI Taxonomy" id="174720"/>
    <lineage>
        <taxon>Eukaryota</taxon>
        <taxon>Metazoa</taxon>
        <taxon>Ecdysozoa</taxon>
        <taxon>Nematoda</taxon>
        <taxon>Chromadorea</taxon>
        <taxon>Rhabditida</taxon>
        <taxon>Tylenchina</taxon>
        <taxon>Panagrolaimomorpha</taxon>
        <taxon>Strongyloidoidea</taxon>
        <taxon>Strongyloididae</taxon>
        <taxon>Strongyloides</taxon>
    </lineage>
</organism>
<dbReference type="Gene3D" id="2.130.10.10">
    <property type="entry name" value="YVTN repeat-like/Quinoprotein amine dehydrogenase"/>
    <property type="match status" value="1"/>
</dbReference>
<dbReference type="GO" id="GO:0016070">
    <property type="term" value="P:RNA metabolic process"/>
    <property type="evidence" value="ECO:0007669"/>
    <property type="project" value="UniProtKB-ARBA"/>
</dbReference>